<evidence type="ECO:0000313" key="2">
    <source>
        <dbReference type="EMBL" id="CAJ1375393.1"/>
    </source>
</evidence>
<gene>
    <name evidence="2" type="ORF">EVOR1521_LOCUS4678</name>
</gene>
<keyword evidence="1" id="KW-0812">Transmembrane</keyword>
<feature type="transmembrane region" description="Helical" evidence="1">
    <location>
        <begin position="292"/>
        <end position="311"/>
    </location>
</feature>
<evidence type="ECO:0000313" key="3">
    <source>
        <dbReference type="Proteomes" id="UP001178507"/>
    </source>
</evidence>
<dbReference type="Proteomes" id="UP001178507">
    <property type="component" value="Unassembled WGS sequence"/>
</dbReference>
<keyword evidence="1" id="KW-1133">Transmembrane helix</keyword>
<accession>A0AA36HWC3</accession>
<keyword evidence="3" id="KW-1185">Reference proteome</keyword>
<dbReference type="AlphaFoldDB" id="A0AA36HWC3"/>
<feature type="transmembrane region" description="Helical" evidence="1">
    <location>
        <begin position="12"/>
        <end position="30"/>
    </location>
</feature>
<keyword evidence="1" id="KW-0472">Membrane</keyword>
<proteinExistence type="predicted"/>
<reference evidence="2" key="1">
    <citation type="submission" date="2023-08" db="EMBL/GenBank/DDBJ databases">
        <authorList>
            <person name="Chen Y."/>
            <person name="Shah S."/>
            <person name="Dougan E. K."/>
            <person name="Thang M."/>
            <person name="Chan C."/>
        </authorList>
    </citation>
    <scope>NUCLEOTIDE SEQUENCE</scope>
</reference>
<protein>
    <submittedName>
        <fullName evidence="2">Uncharacterized protein</fullName>
    </submittedName>
</protein>
<evidence type="ECO:0000256" key="1">
    <source>
        <dbReference type="SAM" id="Phobius"/>
    </source>
</evidence>
<organism evidence="2 3">
    <name type="scientific">Effrenium voratum</name>
    <dbReference type="NCBI Taxonomy" id="2562239"/>
    <lineage>
        <taxon>Eukaryota</taxon>
        <taxon>Sar</taxon>
        <taxon>Alveolata</taxon>
        <taxon>Dinophyceae</taxon>
        <taxon>Suessiales</taxon>
        <taxon>Symbiodiniaceae</taxon>
        <taxon>Effrenium</taxon>
    </lineage>
</organism>
<comment type="caution">
    <text evidence="2">The sequence shown here is derived from an EMBL/GenBank/DDBJ whole genome shotgun (WGS) entry which is preliminary data.</text>
</comment>
<dbReference type="EMBL" id="CAUJNA010000317">
    <property type="protein sequence ID" value="CAJ1375393.1"/>
    <property type="molecule type" value="Genomic_DNA"/>
</dbReference>
<name>A0AA36HWC3_9DINO</name>
<sequence length="490" mass="55603">MVYVFNPVDTASEFLVGAAVLIALVCLWQYRRNVMIALTGDDKLHGSCLDCIWCCFCQCCGTCTCEWTRNLTMCGFCPRRMRRQNLVKVLGKCLGLSTYTVELRNIVVGDLPFDGRGDIYLAVECAVNPAMKTSVAEDRQGKVIHFPEILTVRVRNNWLEAPVRIKVKQLNLFASEDLCTVTVGATKVISWASDPDQRTKRFQMKTVGYALDRETPPWILVEFGEPTEVRDIENVKSMDTIRTATRDAQPRDHTIAQYKHTYYLLDAGGHAIEEPFEEDLSELRTMRSNATWCWHTCCCGTISVVLLYFVIRSYVGSCYMRFSWLTMAVLNNATKMTRFPISIHNMEMIGQECEAETQGTGLQGVPCRPSLEQVNVLCQSTAFLDNVHQPWPRAWSGSNLLYFLDRFFGEGGVGLRCVEGVCNVRSFLVTHEWALIFCCLVLANCRLGLACRCQNRCCTVPDTVRGISDHRHLHFYPFQQCHYGCAWLVV</sequence>